<dbReference type="InterPro" id="IPR001737">
    <property type="entry name" value="KsgA/Erm"/>
</dbReference>
<dbReference type="GO" id="GO:0032259">
    <property type="term" value="P:methylation"/>
    <property type="evidence" value="ECO:0007669"/>
    <property type="project" value="UniProtKB-KW"/>
</dbReference>
<dbReference type="Gene3D" id="1.10.8.100">
    <property type="entry name" value="Ribosomal RNA adenine dimethylase-like, domain 2"/>
    <property type="match status" value="1"/>
</dbReference>
<feature type="binding site" evidence="8">
    <location>
        <position position="72"/>
    </location>
    <ligand>
        <name>S-adenosyl-L-methionine</name>
        <dbReference type="ChEBI" id="CHEBI:59789"/>
    </ligand>
</feature>
<dbReference type="SMART" id="SM00650">
    <property type="entry name" value="rADc"/>
    <property type="match status" value="1"/>
</dbReference>
<feature type="binding site" evidence="8">
    <location>
        <position position="113"/>
    </location>
    <ligand>
        <name>S-adenosyl-L-methionine</name>
        <dbReference type="ChEBI" id="CHEBI:59789"/>
    </ligand>
</feature>
<evidence type="ECO:0000313" key="11">
    <source>
        <dbReference type="Proteomes" id="UP001344632"/>
    </source>
</evidence>
<dbReference type="PROSITE" id="PS51689">
    <property type="entry name" value="SAM_RNA_A_N6_MT"/>
    <property type="match status" value="1"/>
</dbReference>
<dbReference type="InterPro" id="IPR029063">
    <property type="entry name" value="SAM-dependent_MTases_sf"/>
</dbReference>
<dbReference type="CDD" id="cd02440">
    <property type="entry name" value="AdoMet_MTases"/>
    <property type="match status" value="1"/>
</dbReference>
<evidence type="ECO:0000256" key="4">
    <source>
        <dbReference type="ARBA" id="ARBA00022691"/>
    </source>
</evidence>
<dbReference type="NCBIfam" id="NF000499">
    <property type="entry name" value="Erm23S_rRNA_broad"/>
    <property type="match status" value="1"/>
</dbReference>
<keyword evidence="3 8" id="KW-0808">Transferase</keyword>
<evidence type="ECO:0000256" key="3">
    <source>
        <dbReference type="ARBA" id="ARBA00022679"/>
    </source>
</evidence>
<protein>
    <recommendedName>
        <fullName evidence="1">rRNA adenine N-6-methyltransferase</fullName>
    </recommendedName>
    <alternativeName>
        <fullName evidence="7">Erythromycin resistance protein</fullName>
    </alternativeName>
    <alternativeName>
        <fullName evidence="6">Macrolide-lincosamide-streptogramin B resistance protein</fullName>
    </alternativeName>
</protein>
<evidence type="ECO:0000256" key="6">
    <source>
        <dbReference type="ARBA" id="ARBA00029941"/>
    </source>
</evidence>
<dbReference type="PANTHER" id="PTHR11727">
    <property type="entry name" value="DIMETHYLADENOSINE TRANSFERASE"/>
    <property type="match status" value="1"/>
</dbReference>
<keyword evidence="5 8" id="KW-0694">RNA-binding</keyword>
<dbReference type="PROSITE" id="PS01131">
    <property type="entry name" value="RRNA_A_DIMETH"/>
    <property type="match status" value="1"/>
</dbReference>
<dbReference type="InterPro" id="IPR020598">
    <property type="entry name" value="rRNA_Ade_methylase_Trfase_N"/>
</dbReference>
<comment type="caution">
    <text evidence="10">The sequence shown here is derived from an EMBL/GenBank/DDBJ whole genome shotgun (WGS) entry which is preliminary data.</text>
</comment>
<evidence type="ECO:0000259" key="9">
    <source>
        <dbReference type="SMART" id="SM00650"/>
    </source>
</evidence>
<gene>
    <name evidence="10" type="primary">erm</name>
    <name evidence="10" type="ORF">P4H66_00130</name>
</gene>
<sequence length="284" mass="32414">MHRQDQRLSSMKTGDEKSNLRAQHLLHNKRIVQEMVEHAGIQSLDIVVDLGAGKGAITWDLAEKAGKVVAIENDPAYAEALRRKSEACSNVMIIERDIREAYLPKEPFHVVANIPFFITTPILDKLMDPPGSSFQGAVMLIQHGAAKGFTARLIRNPRLLKWRMWFDMELVKVVPKHHFSPPPSVDAAILRIRRKKDVTVALHHHHAFEGLAEYGLKYPELPVYEALKGIFTPTQMKHLVKDLRVDRHAPICTLNELQWGTVFQAMLERVPAFRWPKKLKKNKP</sequence>
<dbReference type="RefSeq" id="WP_326084683.1">
    <property type="nucleotide sequence ID" value="NZ_JARLKZ010000001.1"/>
</dbReference>
<keyword evidence="11" id="KW-1185">Reference proteome</keyword>
<dbReference type="InterPro" id="IPR023165">
    <property type="entry name" value="rRNA_Ade_diMease-like_C"/>
</dbReference>
<feature type="binding site" evidence="8">
    <location>
        <position position="24"/>
    </location>
    <ligand>
        <name>S-adenosyl-L-methionine</name>
        <dbReference type="ChEBI" id="CHEBI:59789"/>
    </ligand>
</feature>
<feature type="binding site" evidence="8">
    <location>
        <position position="97"/>
    </location>
    <ligand>
        <name>S-adenosyl-L-methionine</name>
        <dbReference type="ChEBI" id="CHEBI:59789"/>
    </ligand>
</feature>
<proteinExistence type="inferred from homology"/>
<comment type="similarity">
    <text evidence="8">Belongs to the class I-like SAM-binding methyltransferase superfamily. rRNA adenine N(6)-methyltransferase family.</text>
</comment>
<dbReference type="EMBL" id="JARLKZ010000001">
    <property type="protein sequence ID" value="MEC0238277.1"/>
    <property type="molecule type" value="Genomic_DNA"/>
</dbReference>
<evidence type="ECO:0000256" key="8">
    <source>
        <dbReference type="PROSITE-ProRule" id="PRU01026"/>
    </source>
</evidence>
<dbReference type="PANTHER" id="PTHR11727:SF7">
    <property type="entry name" value="DIMETHYLADENOSINE TRANSFERASE-RELATED"/>
    <property type="match status" value="1"/>
</dbReference>
<keyword evidence="4 8" id="KW-0949">S-adenosyl-L-methionine</keyword>
<accession>A0ABU6GEX0</accession>
<evidence type="ECO:0000313" key="10">
    <source>
        <dbReference type="EMBL" id="MEC0238277.1"/>
    </source>
</evidence>
<dbReference type="GO" id="GO:0008168">
    <property type="term" value="F:methyltransferase activity"/>
    <property type="evidence" value="ECO:0007669"/>
    <property type="project" value="UniProtKB-KW"/>
</dbReference>
<dbReference type="SUPFAM" id="SSF53335">
    <property type="entry name" value="S-adenosyl-L-methionine-dependent methyltransferases"/>
    <property type="match status" value="1"/>
</dbReference>
<dbReference type="Pfam" id="PF00398">
    <property type="entry name" value="RrnaAD"/>
    <property type="match status" value="1"/>
</dbReference>
<dbReference type="InterPro" id="IPR020596">
    <property type="entry name" value="rRNA_Ade_Mease_Trfase_CS"/>
</dbReference>
<dbReference type="Proteomes" id="UP001344632">
    <property type="component" value="Unassembled WGS sequence"/>
</dbReference>
<reference evidence="10 11" key="1">
    <citation type="submission" date="2023-03" db="EMBL/GenBank/DDBJ databases">
        <title>Bacillus Genome Sequencing.</title>
        <authorList>
            <person name="Dunlap C."/>
        </authorList>
    </citation>
    <scope>NUCLEOTIDE SEQUENCE [LARGE SCALE GENOMIC DNA]</scope>
    <source>
        <strain evidence="10 11">BD-525</strain>
    </source>
</reference>
<keyword evidence="2 8" id="KW-0489">Methyltransferase</keyword>
<evidence type="ECO:0000256" key="1">
    <source>
        <dbReference type="ARBA" id="ARBA00016505"/>
    </source>
</evidence>
<evidence type="ECO:0000256" key="2">
    <source>
        <dbReference type="ARBA" id="ARBA00022603"/>
    </source>
</evidence>
<feature type="binding site" evidence="8">
    <location>
        <position position="51"/>
    </location>
    <ligand>
        <name>S-adenosyl-L-methionine</name>
        <dbReference type="ChEBI" id="CHEBI:59789"/>
    </ligand>
</feature>
<evidence type="ECO:0000256" key="5">
    <source>
        <dbReference type="ARBA" id="ARBA00022884"/>
    </source>
</evidence>
<name>A0ABU6GEX0_9BACL</name>
<dbReference type="Gene3D" id="3.40.50.150">
    <property type="entry name" value="Vaccinia Virus protein VP39"/>
    <property type="match status" value="1"/>
</dbReference>
<feature type="domain" description="Ribosomal RNA adenine methylase transferase N-terminal" evidence="9">
    <location>
        <begin position="31"/>
        <end position="196"/>
    </location>
</feature>
<organism evidence="10 11">
    <name type="scientific">Paenibacillus dokdonensis</name>
    <dbReference type="NCBI Taxonomy" id="2567944"/>
    <lineage>
        <taxon>Bacteria</taxon>
        <taxon>Bacillati</taxon>
        <taxon>Bacillota</taxon>
        <taxon>Bacilli</taxon>
        <taxon>Bacillales</taxon>
        <taxon>Paenibacillaceae</taxon>
        <taxon>Paenibacillus</taxon>
    </lineage>
</organism>
<evidence type="ECO:0000256" key="7">
    <source>
        <dbReference type="ARBA" id="ARBA00030809"/>
    </source>
</evidence>
<feature type="binding site" evidence="8">
    <location>
        <position position="26"/>
    </location>
    <ligand>
        <name>S-adenosyl-L-methionine</name>
        <dbReference type="ChEBI" id="CHEBI:59789"/>
    </ligand>
</feature>